<dbReference type="Pfam" id="PF09586">
    <property type="entry name" value="YfhO"/>
    <property type="match status" value="1"/>
</dbReference>
<feature type="transmembrane region" description="Helical" evidence="1">
    <location>
        <begin position="394"/>
        <end position="414"/>
    </location>
</feature>
<feature type="transmembrane region" description="Helical" evidence="1">
    <location>
        <begin position="16"/>
        <end position="35"/>
    </location>
</feature>
<evidence type="ECO:0000256" key="1">
    <source>
        <dbReference type="SAM" id="Phobius"/>
    </source>
</evidence>
<dbReference type="PANTHER" id="PTHR38454">
    <property type="entry name" value="INTEGRAL MEMBRANE PROTEIN-RELATED"/>
    <property type="match status" value="1"/>
</dbReference>
<proteinExistence type="predicted"/>
<dbReference type="EMBL" id="JAVBVO010000003">
    <property type="protein sequence ID" value="MDZ5758267.1"/>
    <property type="molecule type" value="Genomic_DNA"/>
</dbReference>
<name>A0AAW9K4G4_CARML</name>
<accession>A0AAW9K4G4</accession>
<evidence type="ECO:0000313" key="3">
    <source>
        <dbReference type="Proteomes" id="UP001290462"/>
    </source>
</evidence>
<evidence type="ECO:0000313" key="2">
    <source>
        <dbReference type="EMBL" id="MDZ5758267.1"/>
    </source>
</evidence>
<dbReference type="RefSeq" id="WP_322808723.1">
    <property type="nucleotide sequence ID" value="NZ_JAVBVO010000003.1"/>
</dbReference>
<feature type="transmembrane region" description="Helical" evidence="1">
    <location>
        <begin position="338"/>
        <end position="360"/>
    </location>
</feature>
<feature type="transmembrane region" description="Helical" evidence="1">
    <location>
        <begin position="111"/>
        <end position="132"/>
    </location>
</feature>
<reference evidence="2" key="1">
    <citation type="submission" date="2023-08" db="EMBL/GenBank/DDBJ databases">
        <title>Genomic characterization of piscicolin 126 produced by Carnobacterium maltaromaticum CM22 strain isolated from salmon (Salmo salar).</title>
        <authorList>
            <person name="Gonzalez-Gragera E."/>
            <person name="Garcia-Lopez J.D."/>
            <person name="Teso-Perez C."/>
            <person name="Gimenez-Hernandez I."/>
            <person name="Peralta-Sanchez J.M."/>
            <person name="Valdivia E."/>
            <person name="Montalban-Lopez M."/>
            <person name="Martin-Platero A.M."/>
            <person name="Banos A."/>
            <person name="Martinez-Bueno M."/>
        </authorList>
    </citation>
    <scope>NUCLEOTIDE SEQUENCE</scope>
    <source>
        <strain evidence="2">CM22</strain>
    </source>
</reference>
<dbReference type="InterPro" id="IPR018580">
    <property type="entry name" value="Uncharacterised_YfhO"/>
</dbReference>
<sequence length="934" mass="106846">MSNLLQAIKKFFQSHWPLLLAFFGPFIIMATIYGFQGVYPFGNSTLLTVDLGQQYVDFYAYYRETLLHNPLSFFYSFSKAIGGDMIGLWAYYLTSPFNLILILFPPKLITLAVTTLTLIKISTAGLTFGILLKKAFDGKGFILAAFSISYALMGYTIVNQLNIMWLDGLVFLPMVILGIEKLLITKKGSFYTLFLAIMLVANYYIAYMICIFTVVYFFFRLTGIHFPNKIALKKKIIYFFTTFLRFAWYSLLAGGLSAFLLIPTFNALLASKASYTNFKLDWNFNYPIQEIIAKFYLGAFNFDQMPDGTPNVFIGSLALISFGCFFFNRAFPIRERFGALLVSIFLILSMNIKALNLMWHGMQYPIWYPYRFSFVFCFFMILLGFRSFMQLKKIPIWGIILTLSLTALASVYLLKAQFDFIYEAQIILTSLFVVLIVLLLILKAQNYFWLPLAFFLVSVAEMTINATVDLSRLSYVTNSSFLDYKKEVGSAINQIQENDSDFYRIEKTFLRSKNDSFQFGYPSVTHFSSTFEKEIPTLFGNLGFPVGNGFVTYSNGTLFTDAFFGIKYFASENNTLYQLPGNYLDSSSELATDSLPDNPLNENVLENFTKSESNLTKQDLTLNVMSNKPDLRYYLKQNSHEFISIFKNPNALPIAFGADEQLLQEKLLIGQPIQLQENLLQSMDQKDERIRYFTPLAFNSTVFQNVTSNGNMQNITYKKQVANKKATVDFQFTPQTDDPYYITLGPSIKEKNATIYLNGKVLNQYKTYRDSIVINVASRQKGETITISFELLEDTLWLDNFHLYRFNEAAFQSVITNLKANQLTIDSYGDTYFKGHVTIQNDNQILMTTIPDSPGWTVKIDGKPVKSKKVLDTLMAVPISKGKHQVEMRYRTPYFKEAVIISLLSGGLLITSHLFFTKGKHSHNQIQLKETKPK</sequence>
<feature type="transmembrane region" description="Helical" evidence="1">
    <location>
        <begin position="165"/>
        <end position="184"/>
    </location>
</feature>
<protein>
    <submittedName>
        <fullName evidence="2">YfhO family protein</fullName>
    </submittedName>
</protein>
<feature type="transmembrane region" description="Helical" evidence="1">
    <location>
        <begin position="138"/>
        <end position="158"/>
    </location>
</feature>
<keyword evidence="1" id="KW-0472">Membrane</keyword>
<feature type="transmembrane region" description="Helical" evidence="1">
    <location>
        <begin position="86"/>
        <end position="104"/>
    </location>
</feature>
<feature type="transmembrane region" description="Helical" evidence="1">
    <location>
        <begin position="312"/>
        <end position="331"/>
    </location>
</feature>
<feature type="transmembrane region" description="Helical" evidence="1">
    <location>
        <begin position="420"/>
        <end position="441"/>
    </location>
</feature>
<feature type="transmembrane region" description="Helical" evidence="1">
    <location>
        <begin position="366"/>
        <end position="385"/>
    </location>
</feature>
<feature type="transmembrane region" description="Helical" evidence="1">
    <location>
        <begin position="190"/>
        <end position="219"/>
    </location>
</feature>
<feature type="transmembrane region" description="Helical" evidence="1">
    <location>
        <begin position="448"/>
        <end position="468"/>
    </location>
</feature>
<dbReference type="AlphaFoldDB" id="A0AAW9K4G4"/>
<dbReference type="Proteomes" id="UP001290462">
    <property type="component" value="Unassembled WGS sequence"/>
</dbReference>
<organism evidence="2 3">
    <name type="scientific">Carnobacterium maltaromaticum</name>
    <name type="common">Carnobacterium piscicola</name>
    <dbReference type="NCBI Taxonomy" id="2751"/>
    <lineage>
        <taxon>Bacteria</taxon>
        <taxon>Bacillati</taxon>
        <taxon>Bacillota</taxon>
        <taxon>Bacilli</taxon>
        <taxon>Lactobacillales</taxon>
        <taxon>Carnobacteriaceae</taxon>
        <taxon>Carnobacterium</taxon>
    </lineage>
</organism>
<feature type="transmembrane region" description="Helical" evidence="1">
    <location>
        <begin position="239"/>
        <end position="262"/>
    </location>
</feature>
<dbReference type="PANTHER" id="PTHR38454:SF1">
    <property type="entry name" value="INTEGRAL MEMBRANE PROTEIN"/>
    <property type="match status" value="1"/>
</dbReference>
<keyword evidence="1" id="KW-1133">Transmembrane helix</keyword>
<gene>
    <name evidence="2" type="ORF">RAK27_06295</name>
</gene>
<feature type="transmembrane region" description="Helical" evidence="1">
    <location>
        <begin position="898"/>
        <end position="916"/>
    </location>
</feature>
<keyword evidence="1" id="KW-0812">Transmembrane</keyword>
<comment type="caution">
    <text evidence="2">The sequence shown here is derived from an EMBL/GenBank/DDBJ whole genome shotgun (WGS) entry which is preliminary data.</text>
</comment>